<dbReference type="InterPro" id="IPR052421">
    <property type="entry name" value="PCW_Enzyme_Inhibitor"/>
</dbReference>
<dbReference type="OrthoDB" id="1918674at2759"/>
<dbReference type="InterPro" id="IPR035513">
    <property type="entry name" value="Invertase/methylesterase_inhib"/>
</dbReference>
<comment type="similarity">
    <text evidence="3">Belongs to the PMEI family.</text>
</comment>
<protein>
    <submittedName>
        <fullName evidence="6">Cell wall / vacuolar inhibitor of fructosidase 1</fullName>
    </submittedName>
</protein>
<dbReference type="InterPro" id="IPR034087">
    <property type="entry name" value="C/VIF1"/>
</dbReference>
<dbReference type="PROSITE" id="PS51257">
    <property type="entry name" value="PROKAR_LIPOPROTEIN"/>
    <property type="match status" value="1"/>
</dbReference>
<proteinExistence type="inferred from homology"/>
<dbReference type="PANTHER" id="PTHR36710:SF13">
    <property type="entry name" value="PUTATIVE-RELATED"/>
    <property type="match status" value="1"/>
</dbReference>
<evidence type="ECO:0000256" key="3">
    <source>
        <dbReference type="ARBA" id="ARBA00038471"/>
    </source>
</evidence>
<sequence length="177" mass="19388">MSNTKQLSLICNILVVAIISMAACDCRVLQPNNAELIERTCKQTPNPNLCVKLLESDPRGRNADLKDLALIIVDVIATKAKVTLNKIEQLRHGRGGEKEAIDSCSDKYRAILEGDVVQATQALERGNPKFAESALTDSAVEATSCEHRFKQNSPLTTENNYVRDVANVATAIVRQLL</sequence>
<dbReference type="Proteomes" id="UP000257109">
    <property type="component" value="Unassembled WGS sequence"/>
</dbReference>
<name>A0A371EDQ3_MUCPR</name>
<dbReference type="AlphaFoldDB" id="A0A371EDQ3"/>
<feature type="non-terminal residue" evidence="6">
    <location>
        <position position="1"/>
    </location>
</feature>
<organism evidence="6 7">
    <name type="scientific">Mucuna pruriens</name>
    <name type="common">Velvet bean</name>
    <name type="synonym">Dolichos pruriens</name>
    <dbReference type="NCBI Taxonomy" id="157652"/>
    <lineage>
        <taxon>Eukaryota</taxon>
        <taxon>Viridiplantae</taxon>
        <taxon>Streptophyta</taxon>
        <taxon>Embryophyta</taxon>
        <taxon>Tracheophyta</taxon>
        <taxon>Spermatophyta</taxon>
        <taxon>Magnoliopsida</taxon>
        <taxon>eudicotyledons</taxon>
        <taxon>Gunneridae</taxon>
        <taxon>Pentapetalae</taxon>
        <taxon>rosids</taxon>
        <taxon>fabids</taxon>
        <taxon>Fabales</taxon>
        <taxon>Fabaceae</taxon>
        <taxon>Papilionoideae</taxon>
        <taxon>50 kb inversion clade</taxon>
        <taxon>NPAAA clade</taxon>
        <taxon>indigoferoid/millettioid clade</taxon>
        <taxon>Phaseoleae</taxon>
        <taxon>Mucuna</taxon>
    </lineage>
</organism>
<dbReference type="SUPFAM" id="SSF101148">
    <property type="entry name" value="Plant invertase/pectin methylesterase inhibitor"/>
    <property type="match status" value="1"/>
</dbReference>
<dbReference type="InterPro" id="IPR006501">
    <property type="entry name" value="Pectinesterase_inhib_dom"/>
</dbReference>
<evidence type="ECO:0000256" key="1">
    <source>
        <dbReference type="ARBA" id="ARBA00022729"/>
    </source>
</evidence>
<keyword evidence="1 4" id="KW-0732">Signal</keyword>
<feature type="chain" id="PRO_5016928274" evidence="4">
    <location>
        <begin position="23"/>
        <end position="177"/>
    </location>
</feature>
<accession>A0A371EDQ3</accession>
<dbReference type="NCBIfam" id="TIGR01614">
    <property type="entry name" value="PME_inhib"/>
    <property type="match status" value="1"/>
</dbReference>
<reference evidence="6" key="1">
    <citation type="submission" date="2018-05" db="EMBL/GenBank/DDBJ databases">
        <title>Draft genome of Mucuna pruriens seed.</title>
        <authorList>
            <person name="Nnadi N.E."/>
            <person name="Vos R."/>
            <person name="Hasami M.H."/>
            <person name="Devisetty U.K."/>
            <person name="Aguiy J.C."/>
        </authorList>
    </citation>
    <scope>NUCLEOTIDE SEQUENCE [LARGE SCALE GENOMIC DNA]</scope>
    <source>
        <strain evidence="6">JCA_2017</strain>
    </source>
</reference>
<evidence type="ECO:0000259" key="5">
    <source>
        <dbReference type="SMART" id="SM00856"/>
    </source>
</evidence>
<keyword evidence="2" id="KW-1015">Disulfide bond</keyword>
<dbReference type="Pfam" id="PF04043">
    <property type="entry name" value="PMEI"/>
    <property type="match status" value="1"/>
</dbReference>
<evidence type="ECO:0000256" key="2">
    <source>
        <dbReference type="ARBA" id="ARBA00023157"/>
    </source>
</evidence>
<feature type="domain" description="Pectinesterase inhibitor" evidence="5">
    <location>
        <begin position="32"/>
        <end position="172"/>
    </location>
</feature>
<dbReference type="SMART" id="SM00856">
    <property type="entry name" value="PMEI"/>
    <property type="match status" value="1"/>
</dbReference>
<dbReference type="CDD" id="cd15796">
    <property type="entry name" value="CIF_like"/>
    <property type="match status" value="1"/>
</dbReference>
<evidence type="ECO:0000313" key="6">
    <source>
        <dbReference type="EMBL" id="RDX64167.1"/>
    </source>
</evidence>
<evidence type="ECO:0000313" key="7">
    <source>
        <dbReference type="Proteomes" id="UP000257109"/>
    </source>
</evidence>
<dbReference type="GO" id="GO:0004857">
    <property type="term" value="F:enzyme inhibitor activity"/>
    <property type="evidence" value="ECO:0007669"/>
    <property type="project" value="InterPro"/>
</dbReference>
<dbReference type="PANTHER" id="PTHR36710">
    <property type="entry name" value="PECTINESTERASE INHIBITOR-LIKE"/>
    <property type="match status" value="1"/>
</dbReference>
<dbReference type="EMBL" id="QJKJ01014515">
    <property type="protein sequence ID" value="RDX64167.1"/>
    <property type="molecule type" value="Genomic_DNA"/>
</dbReference>
<comment type="caution">
    <text evidence="6">The sequence shown here is derived from an EMBL/GenBank/DDBJ whole genome shotgun (WGS) entry which is preliminary data.</text>
</comment>
<dbReference type="Gene3D" id="1.20.140.40">
    <property type="entry name" value="Invertase/pectin methylesterase inhibitor family protein"/>
    <property type="match status" value="1"/>
</dbReference>
<evidence type="ECO:0000256" key="4">
    <source>
        <dbReference type="SAM" id="SignalP"/>
    </source>
</evidence>
<gene>
    <name evidence="6" type="primary">C/VIF1</name>
    <name evidence="6" type="ORF">CR513_57307</name>
</gene>
<dbReference type="FunFam" id="1.20.140.40:FF:000009">
    <property type="entry name" value="Invertase/pectin methylesterase inhibitor family protein"/>
    <property type="match status" value="1"/>
</dbReference>
<keyword evidence="7" id="KW-1185">Reference proteome</keyword>
<feature type="signal peptide" evidence="4">
    <location>
        <begin position="1"/>
        <end position="22"/>
    </location>
</feature>